<proteinExistence type="predicted"/>
<dbReference type="RefSeq" id="WP_310259058.1">
    <property type="nucleotide sequence ID" value="NZ_JAVDWA010000003.1"/>
</dbReference>
<dbReference type="Proteomes" id="UP001258181">
    <property type="component" value="Unassembled WGS sequence"/>
</dbReference>
<comment type="caution">
    <text evidence="1">The sequence shown here is derived from an EMBL/GenBank/DDBJ whole genome shotgun (WGS) entry which is preliminary data.</text>
</comment>
<keyword evidence="2" id="KW-1185">Reference proteome</keyword>
<sequence length="74" mass="8379">MQIQVKVDSISATKADRKGLVSAKFFFMINHSHAAYVKKAVTIKIRGAETMDLVEVKQELNIIEKRINDFRGSL</sequence>
<reference evidence="1 2" key="1">
    <citation type="submission" date="2023-07" db="EMBL/GenBank/DDBJ databases">
        <title>Sorghum-associated microbial communities from plants grown in Nebraska, USA.</title>
        <authorList>
            <person name="Schachtman D."/>
        </authorList>
    </citation>
    <scope>NUCLEOTIDE SEQUENCE [LARGE SCALE GENOMIC DNA]</scope>
    <source>
        <strain evidence="1 2">BE211</strain>
    </source>
</reference>
<accession>A0ABU1U0W8</accession>
<evidence type="ECO:0000313" key="2">
    <source>
        <dbReference type="Proteomes" id="UP001258181"/>
    </source>
</evidence>
<gene>
    <name evidence="1" type="ORF">J2X07_002104</name>
</gene>
<evidence type="ECO:0000313" key="1">
    <source>
        <dbReference type="EMBL" id="MDR7073118.1"/>
    </source>
</evidence>
<organism evidence="1 2">
    <name type="scientific">Fictibacillus barbaricus</name>
    <dbReference type="NCBI Taxonomy" id="182136"/>
    <lineage>
        <taxon>Bacteria</taxon>
        <taxon>Bacillati</taxon>
        <taxon>Bacillota</taxon>
        <taxon>Bacilli</taxon>
        <taxon>Bacillales</taxon>
        <taxon>Fictibacillaceae</taxon>
        <taxon>Fictibacillus</taxon>
    </lineage>
</organism>
<name>A0ABU1U0W8_9BACL</name>
<protein>
    <submittedName>
        <fullName evidence="1">Uncharacterized protein</fullName>
    </submittedName>
</protein>
<dbReference type="EMBL" id="JAVDWA010000003">
    <property type="protein sequence ID" value="MDR7073118.1"/>
    <property type="molecule type" value="Genomic_DNA"/>
</dbReference>